<organism evidence="11 12">
    <name type="scientific">Bosea lathyri</name>
    <dbReference type="NCBI Taxonomy" id="1036778"/>
    <lineage>
        <taxon>Bacteria</taxon>
        <taxon>Pseudomonadati</taxon>
        <taxon>Pseudomonadota</taxon>
        <taxon>Alphaproteobacteria</taxon>
        <taxon>Hyphomicrobiales</taxon>
        <taxon>Boseaceae</taxon>
        <taxon>Bosea</taxon>
    </lineage>
</organism>
<dbReference type="Pfam" id="PF04290">
    <property type="entry name" value="DctQ"/>
    <property type="match status" value="1"/>
</dbReference>
<comment type="function">
    <text evidence="9">Part of the tripartite ATP-independent periplasmic (TRAP) transport system.</text>
</comment>
<accession>A0A1H6B8T3</accession>
<dbReference type="EMBL" id="FNUY01000007">
    <property type="protein sequence ID" value="SEG57251.1"/>
    <property type="molecule type" value="Genomic_DNA"/>
</dbReference>
<dbReference type="RefSeq" id="WP_103873645.1">
    <property type="nucleotide sequence ID" value="NZ_FNUY01000007.1"/>
</dbReference>
<dbReference type="Proteomes" id="UP000236743">
    <property type="component" value="Unassembled WGS sequence"/>
</dbReference>
<keyword evidence="12" id="KW-1185">Reference proteome</keyword>
<keyword evidence="6 9" id="KW-1133">Transmembrane helix</keyword>
<keyword evidence="7 9" id="KW-0472">Membrane</keyword>
<evidence type="ECO:0000256" key="2">
    <source>
        <dbReference type="ARBA" id="ARBA00022448"/>
    </source>
</evidence>
<dbReference type="InterPro" id="IPR055348">
    <property type="entry name" value="DctQ"/>
</dbReference>
<feature type="transmembrane region" description="Helical" evidence="9">
    <location>
        <begin position="85"/>
        <end position="107"/>
    </location>
</feature>
<evidence type="ECO:0000313" key="11">
    <source>
        <dbReference type="EMBL" id="SEG57251.1"/>
    </source>
</evidence>
<evidence type="ECO:0000256" key="9">
    <source>
        <dbReference type="RuleBase" id="RU369079"/>
    </source>
</evidence>
<dbReference type="PANTHER" id="PTHR35011:SF10">
    <property type="entry name" value="TRAP TRANSPORTER SMALL PERMEASE PROTEIN"/>
    <property type="match status" value="1"/>
</dbReference>
<evidence type="ECO:0000256" key="5">
    <source>
        <dbReference type="ARBA" id="ARBA00022692"/>
    </source>
</evidence>
<evidence type="ECO:0000313" key="12">
    <source>
        <dbReference type="Proteomes" id="UP000236743"/>
    </source>
</evidence>
<dbReference type="OrthoDB" id="9797534at2"/>
<feature type="transmembrane region" description="Helical" evidence="9">
    <location>
        <begin position="12"/>
        <end position="35"/>
    </location>
</feature>
<feature type="transmembrane region" description="Helical" evidence="9">
    <location>
        <begin position="133"/>
        <end position="155"/>
    </location>
</feature>
<feature type="transmembrane region" description="Helical" evidence="9">
    <location>
        <begin position="47"/>
        <end position="64"/>
    </location>
</feature>
<gene>
    <name evidence="11" type="ORF">SAMN04488115_10720</name>
</gene>
<comment type="similarity">
    <text evidence="8 9">Belongs to the TRAP transporter small permease family.</text>
</comment>
<evidence type="ECO:0000256" key="3">
    <source>
        <dbReference type="ARBA" id="ARBA00022475"/>
    </source>
</evidence>
<evidence type="ECO:0000256" key="6">
    <source>
        <dbReference type="ARBA" id="ARBA00022989"/>
    </source>
</evidence>
<dbReference type="PANTHER" id="PTHR35011">
    <property type="entry name" value="2,3-DIKETO-L-GULONATE TRAP TRANSPORTER SMALL PERMEASE PROTEIN YIAM"/>
    <property type="match status" value="1"/>
</dbReference>
<dbReference type="AlphaFoldDB" id="A0A1H6B8T3"/>
<keyword evidence="2 9" id="KW-0813">Transport</keyword>
<sequence length="182" mass="20225">MIRRSLDALYLFSGYAAGMFLIAIFVLMMALSLGREIGFNIPAGDDFTSWCMAAMAFLGLAHTFKSGDMIRVGLLIDRFKGRTRWVFETFSLVLGLGFVGFFAWHAVIMTWQSYAFNDVAGGVVAMPMWIPQLGYSGGLVILFIAFVDEFVHVVLRGLEPRYEKPPAQSDEEIVERAMASGV</sequence>
<name>A0A1H6B8T3_9HYPH</name>
<dbReference type="GO" id="GO:0015740">
    <property type="term" value="P:C4-dicarboxylate transport"/>
    <property type="evidence" value="ECO:0007669"/>
    <property type="project" value="TreeGrafter"/>
</dbReference>
<keyword evidence="5 9" id="KW-0812">Transmembrane</keyword>
<dbReference type="InterPro" id="IPR007387">
    <property type="entry name" value="TRAP_DctQ"/>
</dbReference>
<reference evidence="11 12" key="1">
    <citation type="submission" date="2016-10" db="EMBL/GenBank/DDBJ databases">
        <authorList>
            <person name="de Groot N.N."/>
        </authorList>
    </citation>
    <scope>NUCLEOTIDE SEQUENCE [LARGE SCALE GENOMIC DNA]</scope>
    <source>
        <strain evidence="11 12">DSM 26656</strain>
    </source>
</reference>
<protein>
    <recommendedName>
        <fullName evidence="9">TRAP transporter small permease protein</fullName>
    </recommendedName>
</protein>
<dbReference type="GO" id="GO:0022857">
    <property type="term" value="F:transmembrane transporter activity"/>
    <property type="evidence" value="ECO:0007669"/>
    <property type="project" value="UniProtKB-UniRule"/>
</dbReference>
<comment type="subcellular location">
    <subcellularLocation>
        <location evidence="1 9">Cell inner membrane</location>
        <topology evidence="1 9">Multi-pass membrane protein</topology>
    </subcellularLocation>
</comment>
<evidence type="ECO:0000259" key="10">
    <source>
        <dbReference type="Pfam" id="PF04290"/>
    </source>
</evidence>
<comment type="subunit">
    <text evidence="9">The complex comprises the extracytoplasmic solute receptor protein and the two transmembrane proteins.</text>
</comment>
<feature type="domain" description="Tripartite ATP-independent periplasmic transporters DctQ component" evidence="10">
    <location>
        <begin position="24"/>
        <end position="153"/>
    </location>
</feature>
<proteinExistence type="inferred from homology"/>
<evidence type="ECO:0000256" key="1">
    <source>
        <dbReference type="ARBA" id="ARBA00004429"/>
    </source>
</evidence>
<dbReference type="GO" id="GO:0005886">
    <property type="term" value="C:plasma membrane"/>
    <property type="evidence" value="ECO:0007669"/>
    <property type="project" value="UniProtKB-SubCell"/>
</dbReference>
<keyword evidence="3" id="KW-1003">Cell membrane</keyword>
<keyword evidence="4 9" id="KW-0997">Cell inner membrane</keyword>
<evidence type="ECO:0000256" key="8">
    <source>
        <dbReference type="ARBA" id="ARBA00038436"/>
    </source>
</evidence>
<evidence type="ECO:0000256" key="4">
    <source>
        <dbReference type="ARBA" id="ARBA00022519"/>
    </source>
</evidence>
<evidence type="ECO:0000256" key="7">
    <source>
        <dbReference type="ARBA" id="ARBA00023136"/>
    </source>
</evidence>